<proteinExistence type="inferred from homology"/>
<dbReference type="SUPFAM" id="SSF54001">
    <property type="entry name" value="Cysteine proteinases"/>
    <property type="match status" value="1"/>
</dbReference>
<dbReference type="PANTHER" id="PTHR11786">
    <property type="entry name" value="N-HYDROXYARYLAMINE O-ACETYLTRANSFERASE"/>
    <property type="match status" value="1"/>
</dbReference>
<dbReference type="InterPro" id="IPR053710">
    <property type="entry name" value="Arylamine_NAT_domain_sf"/>
</dbReference>
<dbReference type="Pfam" id="PF00797">
    <property type="entry name" value="Acetyltransf_2"/>
    <property type="match status" value="1"/>
</dbReference>
<organism evidence="3 4">
    <name type="scientific">Sporosarcina ureilytica</name>
    <dbReference type="NCBI Taxonomy" id="298596"/>
    <lineage>
        <taxon>Bacteria</taxon>
        <taxon>Bacillati</taxon>
        <taxon>Bacillota</taxon>
        <taxon>Bacilli</taxon>
        <taxon>Bacillales</taxon>
        <taxon>Caryophanaceae</taxon>
        <taxon>Sporosarcina</taxon>
    </lineage>
</organism>
<dbReference type="RefSeq" id="WP_075527810.1">
    <property type="nucleotide sequence ID" value="NZ_CP017560.1"/>
</dbReference>
<dbReference type="Gene3D" id="3.30.2140.20">
    <property type="match status" value="1"/>
</dbReference>
<dbReference type="PANTHER" id="PTHR11786:SF0">
    <property type="entry name" value="ARYLAMINE N-ACETYLTRANSFERASE 4-RELATED"/>
    <property type="match status" value="1"/>
</dbReference>
<evidence type="ECO:0000256" key="2">
    <source>
        <dbReference type="RuleBase" id="RU003452"/>
    </source>
</evidence>
<reference evidence="3 4" key="1">
    <citation type="submission" date="2016-09" db="EMBL/GenBank/DDBJ databases">
        <title>Complete genome sequence of the Lysinibacillus sphaericus LMG 22257, a specie of Bacillus with ureolytic activity that can effectively biodeposit calcium carbonate.</title>
        <authorList>
            <person name="Yan W."/>
        </authorList>
    </citation>
    <scope>NUCLEOTIDE SEQUENCE [LARGE SCALE GENOMIC DNA]</scope>
    <source>
        <strain evidence="3 4">LMG 22257</strain>
    </source>
</reference>
<accession>A0A1D8JG48</accession>
<dbReference type="InterPro" id="IPR001447">
    <property type="entry name" value="Arylamine_N-AcTrfase"/>
</dbReference>
<dbReference type="AlphaFoldDB" id="A0A1D8JG48"/>
<dbReference type="InterPro" id="IPR038765">
    <property type="entry name" value="Papain-like_cys_pep_sf"/>
</dbReference>
<evidence type="ECO:0000313" key="4">
    <source>
        <dbReference type="Proteomes" id="UP000185746"/>
    </source>
</evidence>
<evidence type="ECO:0000256" key="1">
    <source>
        <dbReference type="ARBA" id="ARBA00006547"/>
    </source>
</evidence>
<keyword evidence="4" id="KW-1185">Reference proteome</keyword>
<comment type="similarity">
    <text evidence="1 2">Belongs to the arylamine N-acetyltransferase family.</text>
</comment>
<dbReference type="PRINTS" id="PR01543">
    <property type="entry name" value="ANATRNSFRASE"/>
</dbReference>
<dbReference type="KEGG" id="surl:BI350_09095"/>
<protein>
    <recommendedName>
        <fullName evidence="5">Arylamine N-acetyltransferase</fullName>
    </recommendedName>
</protein>
<evidence type="ECO:0000313" key="3">
    <source>
        <dbReference type="EMBL" id="AOV07674.1"/>
    </source>
</evidence>
<sequence>MNTKQYLKRINAPLEKPSLTSLAKLQKMHLQQVPFENLDVIRKVPIYLNLETIYKKVVEMNRGGYCYELNGLFHSLLTDLGYTAHLISATVLRPNGEWAKADTHATILVYLDEPYLVDVGFGAATPRRPVPLNGIMKTDIGETYRIAQQTERTYDLIREIDGVRRTLYRFSSDTKELVDFHEGCVFNQVSKDSTFTHTDIVALATETGRITLQDHTLTKVINGVTEKTELSPEEKEFALNNIFSLSLKYV</sequence>
<evidence type="ECO:0008006" key="5">
    <source>
        <dbReference type="Google" id="ProtNLM"/>
    </source>
</evidence>
<dbReference type="Proteomes" id="UP000185746">
    <property type="component" value="Chromosome"/>
</dbReference>
<gene>
    <name evidence="3" type="ORF">BI350_09095</name>
</gene>
<dbReference type="EMBL" id="CP017560">
    <property type="protein sequence ID" value="AOV07674.1"/>
    <property type="molecule type" value="Genomic_DNA"/>
</dbReference>
<dbReference type="GO" id="GO:0016407">
    <property type="term" value="F:acetyltransferase activity"/>
    <property type="evidence" value="ECO:0007669"/>
    <property type="project" value="InterPro"/>
</dbReference>
<name>A0A1D8JG48_9BACL</name>